<evidence type="ECO:0000256" key="7">
    <source>
        <dbReference type="ARBA" id="ARBA00023136"/>
    </source>
</evidence>
<dbReference type="PANTHER" id="PTHR30071">
    <property type="entry name" value="HEME EXPORTER PROTEIN C"/>
    <property type="match status" value="1"/>
</dbReference>
<evidence type="ECO:0000256" key="6">
    <source>
        <dbReference type="ARBA" id="ARBA00022989"/>
    </source>
</evidence>
<keyword evidence="4 8" id="KW-0812">Transmembrane</keyword>
<evidence type="ECO:0000256" key="4">
    <source>
        <dbReference type="ARBA" id="ARBA00022692"/>
    </source>
</evidence>
<feature type="transmembrane region" description="Helical" evidence="8">
    <location>
        <begin position="125"/>
        <end position="148"/>
    </location>
</feature>
<evidence type="ECO:0000313" key="10">
    <source>
        <dbReference type="EMBL" id="AUW95412.1"/>
    </source>
</evidence>
<evidence type="ECO:0000256" key="5">
    <source>
        <dbReference type="ARBA" id="ARBA00022748"/>
    </source>
</evidence>
<feature type="transmembrane region" description="Helical" evidence="8">
    <location>
        <begin position="95"/>
        <end position="113"/>
    </location>
</feature>
<dbReference type="EMBL" id="CP019454">
    <property type="protein sequence ID" value="AUW95412.1"/>
    <property type="molecule type" value="Genomic_DNA"/>
</dbReference>
<sequence>MVGALYLDFVWSPDDRILGASQRIFYFHMGAAAVVLLAFSITAVASVTYLLTRNLAWDVWAAASAEIGTVFTTMVLVSGTLWGRAAWGIWWTWDPRLTSTLILWVLFAGYLLLRDSSDNVYRRATYAAVLALVAFADVPIDYMAIRWWHSIHPVVITDHGVNMAPHMVDAMLVSIVAFIGLFVTWMVIRVRLLRTEMAIDQVKNLWRGRAGV</sequence>
<dbReference type="InterPro" id="IPR002541">
    <property type="entry name" value="Cyt_c_assembly"/>
</dbReference>
<keyword evidence="7 8" id="KW-0472">Membrane</keyword>
<evidence type="ECO:0000256" key="8">
    <source>
        <dbReference type="SAM" id="Phobius"/>
    </source>
</evidence>
<evidence type="ECO:0000256" key="1">
    <source>
        <dbReference type="ARBA" id="ARBA00004141"/>
    </source>
</evidence>
<comment type="similarity">
    <text evidence="2">Belongs to the CcmC/CycZ/HelC family.</text>
</comment>
<comment type="subcellular location">
    <subcellularLocation>
        <location evidence="1">Membrane</location>
        <topology evidence="1">Multi-pass membrane protein</topology>
    </subcellularLocation>
</comment>
<feature type="domain" description="Cytochrome c assembly protein" evidence="9">
    <location>
        <begin position="18"/>
        <end position="151"/>
    </location>
</feature>
<organism evidence="10 11">
    <name type="scientific">Sulfobacillus thermotolerans</name>
    <dbReference type="NCBI Taxonomy" id="338644"/>
    <lineage>
        <taxon>Bacteria</taxon>
        <taxon>Bacillati</taxon>
        <taxon>Bacillota</taxon>
        <taxon>Clostridia</taxon>
        <taxon>Eubacteriales</taxon>
        <taxon>Clostridiales Family XVII. Incertae Sedis</taxon>
        <taxon>Sulfobacillus</taxon>
    </lineage>
</organism>
<keyword evidence="6 8" id="KW-1133">Transmembrane helix</keyword>
<dbReference type="InterPro" id="IPR045062">
    <property type="entry name" value="Cyt_c_biogenesis_CcsA/CcmC"/>
</dbReference>
<reference evidence="10 11" key="1">
    <citation type="journal article" date="2019" name="Sci. Rep.">
        <title>Sulfobacillus thermotolerans: new insights into resistance and metabolic capacities of acidophilic chemolithotrophs.</title>
        <authorList>
            <person name="Panyushkina A.E."/>
            <person name="Babenko V.V."/>
            <person name="Nikitina A.S."/>
            <person name="Selezneva O.V."/>
            <person name="Tsaplina I.A."/>
            <person name="Letarova M.A."/>
            <person name="Kostryukova E.S."/>
            <person name="Letarov A.V."/>
        </authorList>
    </citation>
    <scope>NUCLEOTIDE SEQUENCE [LARGE SCALE GENOMIC DNA]</scope>
    <source>
        <strain evidence="10 11">Kr1</strain>
    </source>
</reference>
<keyword evidence="11" id="KW-1185">Reference proteome</keyword>
<evidence type="ECO:0000256" key="2">
    <source>
        <dbReference type="ARBA" id="ARBA00005840"/>
    </source>
</evidence>
<accession>A0ABM6RVM2</accession>
<dbReference type="InterPro" id="IPR003557">
    <property type="entry name" value="Cyt_c_biogenesis_CcmC"/>
</dbReference>
<evidence type="ECO:0000313" key="11">
    <source>
        <dbReference type="Proteomes" id="UP000325292"/>
    </source>
</evidence>
<protein>
    <recommendedName>
        <fullName evidence="3">Heme exporter protein C</fullName>
    </recommendedName>
</protein>
<feature type="transmembrane region" description="Helical" evidence="8">
    <location>
        <begin position="25"/>
        <end position="52"/>
    </location>
</feature>
<gene>
    <name evidence="10" type="ORF">BXT84_05375</name>
</gene>
<dbReference type="PANTHER" id="PTHR30071:SF1">
    <property type="entry name" value="CYTOCHROME B_B6 PROTEIN-RELATED"/>
    <property type="match status" value="1"/>
</dbReference>
<evidence type="ECO:0000256" key="3">
    <source>
        <dbReference type="ARBA" id="ARBA00016463"/>
    </source>
</evidence>
<name>A0ABM6RVM2_9FIRM</name>
<proteinExistence type="inferred from homology"/>
<evidence type="ECO:0000259" key="9">
    <source>
        <dbReference type="Pfam" id="PF01578"/>
    </source>
</evidence>
<keyword evidence="5" id="KW-0201">Cytochrome c-type biogenesis</keyword>
<dbReference type="Pfam" id="PF01578">
    <property type="entry name" value="Cytochrom_C_asm"/>
    <property type="match status" value="1"/>
</dbReference>
<dbReference type="Proteomes" id="UP000325292">
    <property type="component" value="Chromosome"/>
</dbReference>
<feature type="transmembrane region" description="Helical" evidence="8">
    <location>
        <begin position="59"/>
        <end position="83"/>
    </location>
</feature>
<feature type="transmembrane region" description="Helical" evidence="8">
    <location>
        <begin position="168"/>
        <end position="188"/>
    </location>
</feature>
<dbReference type="PRINTS" id="PR01386">
    <property type="entry name" value="CCMCBIOGNSIS"/>
</dbReference>